<dbReference type="Proteomes" id="UP000256269">
    <property type="component" value="Unassembled WGS sequence"/>
</dbReference>
<dbReference type="EMBL" id="QUNO01000020">
    <property type="protein sequence ID" value="REH32980.1"/>
    <property type="molecule type" value="Genomic_DNA"/>
</dbReference>
<evidence type="ECO:0000313" key="2">
    <source>
        <dbReference type="Proteomes" id="UP000256269"/>
    </source>
</evidence>
<organism evidence="1 2">
    <name type="scientific">Kutzneria buriramensis</name>
    <dbReference type="NCBI Taxonomy" id="1045776"/>
    <lineage>
        <taxon>Bacteria</taxon>
        <taxon>Bacillati</taxon>
        <taxon>Actinomycetota</taxon>
        <taxon>Actinomycetes</taxon>
        <taxon>Pseudonocardiales</taxon>
        <taxon>Pseudonocardiaceae</taxon>
        <taxon>Kutzneria</taxon>
    </lineage>
</organism>
<dbReference type="InterPro" id="IPR016187">
    <property type="entry name" value="CTDL_fold"/>
</dbReference>
<reference evidence="1 2" key="1">
    <citation type="submission" date="2018-08" db="EMBL/GenBank/DDBJ databases">
        <title>Genomic Encyclopedia of Archaeal and Bacterial Type Strains, Phase II (KMG-II): from individual species to whole genera.</title>
        <authorList>
            <person name="Goeker M."/>
        </authorList>
    </citation>
    <scope>NUCLEOTIDE SEQUENCE [LARGE SCALE GENOMIC DNA]</scope>
    <source>
        <strain evidence="1 2">DSM 45791</strain>
    </source>
</reference>
<dbReference type="SUPFAM" id="SSF56436">
    <property type="entry name" value="C-type lectin-like"/>
    <property type="match status" value="1"/>
</dbReference>
<dbReference type="AlphaFoldDB" id="A0A3E0GX61"/>
<evidence type="ECO:0008006" key="3">
    <source>
        <dbReference type="Google" id="ProtNLM"/>
    </source>
</evidence>
<accession>A0A3E0GX61</accession>
<dbReference type="RefSeq" id="WP_116180403.1">
    <property type="nucleotide sequence ID" value="NZ_CP144375.1"/>
</dbReference>
<dbReference type="Gene3D" id="3.90.1580.10">
    <property type="entry name" value="paralog of FGE (formylglycine-generating enzyme)"/>
    <property type="match status" value="1"/>
</dbReference>
<name>A0A3E0GX61_9PSEU</name>
<dbReference type="OrthoDB" id="4050476at2"/>
<protein>
    <recommendedName>
        <fullName evidence="3">Formylglycine-generating enzyme required for sulfatase activity</fullName>
    </recommendedName>
</protein>
<comment type="caution">
    <text evidence="1">The sequence shown here is derived from an EMBL/GenBank/DDBJ whole genome shotgun (WGS) entry which is preliminary data.</text>
</comment>
<gene>
    <name evidence="1" type="ORF">BCF44_12052</name>
</gene>
<keyword evidence="2" id="KW-1185">Reference proteome</keyword>
<dbReference type="InterPro" id="IPR042095">
    <property type="entry name" value="SUMF_sf"/>
</dbReference>
<evidence type="ECO:0000313" key="1">
    <source>
        <dbReference type="EMBL" id="REH32980.1"/>
    </source>
</evidence>
<sequence>MPHADLTAAAWRDLSDESATEVARAIASENDLALIGVRAREYAGRRQRIAVFERDGLRFSLLPADRVTLGFDGHRFTPTEAQAESYADSVDEYDLPPLAEHVDAMTSPVRTVDLPAVLVGIEAFDGCRVDVDADDPRVQEVIAHLGPKPGCEITSTGDGDGVRIRFDQDGGIAEAQVIEDVTYADAVRRVTELGLRPASPDEWEYACGAGATTLFRWGDDCRGDRSPYDDPDGVQHKPNLWGLRIGQDSYRHEWTSEPTIVCGGDGGGTECGGAGAFLAWLTLATAYRDVDFGEWLNSPAAYSDTLLLRPAIDLK</sequence>
<proteinExistence type="predicted"/>